<sequence length="274" mass="30485">MPTNLTPELVFYTGNTLLEGPFWEEKNNLLFFVSIDDEMIYRFNEETTEITSYPTNGPVGAVVLDQEGNLISAEKSGIYLIKQETGERTFLMQPNEDERLRYNDGKLDPKGRFLIGTMGYEGTFEGASSLYAIEDGKYKEVLSDLTLSNGLGWSEDGETFYHIDTPTHKVKQYDYDLNSAEISNGRIAVEISGGGAPDGLCVDIDGHLWVAEYGGKRVCKWNPNTGEKLDEISMPVTNITSCCIGGTDQNYLYITTAQKEGESLSGGLFRVKIR</sequence>
<dbReference type="Gene3D" id="2.120.10.30">
    <property type="entry name" value="TolB, C-terminal domain"/>
    <property type="match status" value="1"/>
</dbReference>
<feature type="binding site" evidence="3">
    <location>
        <position position="101"/>
    </location>
    <ligand>
        <name>substrate</name>
    </ligand>
</feature>
<evidence type="ECO:0000259" key="4">
    <source>
        <dbReference type="Pfam" id="PF08450"/>
    </source>
</evidence>
<evidence type="ECO:0000313" key="5">
    <source>
        <dbReference type="EMBL" id="SHE63189.1"/>
    </source>
</evidence>
<dbReference type="SUPFAM" id="SSF63829">
    <property type="entry name" value="Calcium-dependent phosphotriesterase"/>
    <property type="match status" value="1"/>
</dbReference>
<gene>
    <name evidence="5" type="ORF">SAMN02745249_00808</name>
</gene>
<feature type="binding site" evidence="3">
    <location>
        <position position="103"/>
    </location>
    <ligand>
        <name>substrate</name>
    </ligand>
</feature>
<feature type="active site" description="Proton donor/acceptor" evidence="2">
    <location>
        <position position="198"/>
    </location>
</feature>
<evidence type="ECO:0000313" key="6">
    <source>
        <dbReference type="Proteomes" id="UP000184128"/>
    </source>
</evidence>
<dbReference type="OrthoDB" id="2633250at2"/>
<accession>A0A1M4V2M9</accession>
<dbReference type="EMBL" id="FQUF01000010">
    <property type="protein sequence ID" value="SHE63189.1"/>
    <property type="molecule type" value="Genomic_DNA"/>
</dbReference>
<keyword evidence="3" id="KW-0479">Metal-binding</keyword>
<feature type="binding site" evidence="3">
    <location>
        <position position="149"/>
    </location>
    <ligand>
        <name>a divalent metal cation</name>
        <dbReference type="ChEBI" id="CHEBI:60240"/>
    </ligand>
</feature>
<dbReference type="InterPro" id="IPR013658">
    <property type="entry name" value="SGL"/>
</dbReference>
<dbReference type="AlphaFoldDB" id="A0A1M4V2M9"/>
<dbReference type="GO" id="GO:0019853">
    <property type="term" value="P:L-ascorbic acid biosynthetic process"/>
    <property type="evidence" value="ECO:0007669"/>
    <property type="project" value="TreeGrafter"/>
</dbReference>
<dbReference type="Proteomes" id="UP000184128">
    <property type="component" value="Unassembled WGS sequence"/>
</dbReference>
<dbReference type="PANTHER" id="PTHR10907:SF47">
    <property type="entry name" value="REGUCALCIN"/>
    <property type="match status" value="1"/>
</dbReference>
<comment type="cofactor">
    <cofactor evidence="3">
        <name>Zn(2+)</name>
        <dbReference type="ChEBI" id="CHEBI:29105"/>
    </cofactor>
    <text evidence="3">Binds 1 divalent metal cation per subunit.</text>
</comment>
<evidence type="ECO:0000256" key="3">
    <source>
        <dbReference type="PIRSR" id="PIRSR605511-2"/>
    </source>
</evidence>
<feature type="binding site" evidence="3">
    <location>
        <position position="19"/>
    </location>
    <ligand>
        <name>a divalent metal cation</name>
        <dbReference type="ChEBI" id="CHEBI:60240"/>
    </ligand>
</feature>
<dbReference type="Pfam" id="PF08450">
    <property type="entry name" value="SGL"/>
    <property type="match status" value="1"/>
</dbReference>
<name>A0A1M4V2M9_9LACT</name>
<keyword evidence="3" id="KW-0862">Zinc</keyword>
<dbReference type="GO" id="GO:0005509">
    <property type="term" value="F:calcium ion binding"/>
    <property type="evidence" value="ECO:0007669"/>
    <property type="project" value="TreeGrafter"/>
</dbReference>
<evidence type="ECO:0000256" key="1">
    <source>
        <dbReference type="ARBA" id="ARBA00008853"/>
    </source>
</evidence>
<dbReference type="GO" id="GO:0004341">
    <property type="term" value="F:gluconolactonase activity"/>
    <property type="evidence" value="ECO:0007669"/>
    <property type="project" value="TreeGrafter"/>
</dbReference>
<dbReference type="PANTHER" id="PTHR10907">
    <property type="entry name" value="REGUCALCIN"/>
    <property type="match status" value="1"/>
</dbReference>
<dbReference type="InterPro" id="IPR005511">
    <property type="entry name" value="SMP-30"/>
</dbReference>
<proteinExistence type="inferred from homology"/>
<dbReference type="PRINTS" id="PR01790">
    <property type="entry name" value="SMP30FAMILY"/>
</dbReference>
<feature type="binding site" evidence="3">
    <location>
        <position position="121"/>
    </location>
    <ligand>
        <name>substrate</name>
    </ligand>
</feature>
<reference evidence="5 6" key="1">
    <citation type="submission" date="2016-11" db="EMBL/GenBank/DDBJ databases">
        <authorList>
            <person name="Jaros S."/>
            <person name="Januszkiewicz K."/>
            <person name="Wedrychowicz H."/>
        </authorList>
    </citation>
    <scope>NUCLEOTIDE SEQUENCE [LARGE SCALE GENOMIC DNA]</scope>
    <source>
        <strain evidence="5 6">DSM 15692</strain>
    </source>
</reference>
<dbReference type="STRING" id="1121025.SAMN02745249_00808"/>
<protein>
    <submittedName>
        <fullName evidence="5">Sugar lactone lactonase YvrE</fullName>
    </submittedName>
</protein>
<feature type="binding site" evidence="3">
    <location>
        <position position="198"/>
    </location>
    <ligand>
        <name>a divalent metal cation</name>
        <dbReference type="ChEBI" id="CHEBI:60240"/>
    </ligand>
</feature>
<evidence type="ECO:0000256" key="2">
    <source>
        <dbReference type="PIRSR" id="PIRSR605511-1"/>
    </source>
</evidence>
<dbReference type="InterPro" id="IPR011042">
    <property type="entry name" value="6-blade_b-propeller_TolB-like"/>
</dbReference>
<comment type="similarity">
    <text evidence="1">Belongs to the SMP-30/CGR1 family.</text>
</comment>
<feature type="domain" description="SMP-30/Gluconolactonase/LRE-like region" evidence="4">
    <location>
        <begin position="19"/>
        <end position="258"/>
    </location>
</feature>
<organism evidence="5 6">
    <name type="scientific">Atopostipes suicloacalis DSM 15692</name>
    <dbReference type="NCBI Taxonomy" id="1121025"/>
    <lineage>
        <taxon>Bacteria</taxon>
        <taxon>Bacillati</taxon>
        <taxon>Bacillota</taxon>
        <taxon>Bacilli</taxon>
        <taxon>Lactobacillales</taxon>
        <taxon>Carnobacteriaceae</taxon>
        <taxon>Atopostipes</taxon>
    </lineage>
</organism>
<dbReference type="RefSeq" id="WP_073296762.1">
    <property type="nucleotide sequence ID" value="NZ_FQUF01000010.1"/>
</dbReference>
<keyword evidence="6" id="KW-1185">Reference proteome</keyword>